<name>A0AAV0BC08_PHAPC</name>
<comment type="caution">
    <text evidence="6">The sequence shown here is derived from an EMBL/GenBank/DDBJ whole genome shotgun (WGS) entry which is preliminary data.</text>
</comment>
<dbReference type="InterPro" id="IPR019378">
    <property type="entry name" value="GDP-Fuc_O-FucTrfase"/>
</dbReference>
<evidence type="ECO:0000313" key="6">
    <source>
        <dbReference type="EMBL" id="CAH7682674.1"/>
    </source>
</evidence>
<keyword evidence="1" id="KW-0808">Transferase</keyword>
<reference evidence="6" key="1">
    <citation type="submission" date="2022-06" db="EMBL/GenBank/DDBJ databases">
        <authorList>
            <consortium name="SYNGENTA / RWTH Aachen University"/>
        </authorList>
    </citation>
    <scope>NUCLEOTIDE SEQUENCE</scope>
</reference>
<feature type="region of interest" description="Disordered" evidence="4">
    <location>
        <begin position="1"/>
        <end position="38"/>
    </location>
</feature>
<proteinExistence type="predicted"/>
<organism evidence="6 7">
    <name type="scientific">Phakopsora pachyrhizi</name>
    <name type="common">Asian soybean rust disease fungus</name>
    <dbReference type="NCBI Taxonomy" id="170000"/>
    <lineage>
        <taxon>Eukaryota</taxon>
        <taxon>Fungi</taxon>
        <taxon>Dikarya</taxon>
        <taxon>Basidiomycota</taxon>
        <taxon>Pucciniomycotina</taxon>
        <taxon>Pucciniomycetes</taxon>
        <taxon>Pucciniales</taxon>
        <taxon>Phakopsoraceae</taxon>
        <taxon>Phakopsora</taxon>
    </lineage>
</organism>
<dbReference type="GO" id="GO:0016740">
    <property type="term" value="F:transferase activity"/>
    <property type="evidence" value="ECO:0007669"/>
    <property type="project" value="UniProtKB-KW"/>
</dbReference>
<keyword evidence="2" id="KW-0294">Fucose metabolism</keyword>
<keyword evidence="5" id="KW-1133">Transmembrane helix</keyword>
<accession>A0AAV0BC08</accession>
<keyword evidence="3" id="KW-0119">Carbohydrate metabolism</keyword>
<evidence type="ECO:0000313" key="7">
    <source>
        <dbReference type="Proteomes" id="UP001153365"/>
    </source>
</evidence>
<evidence type="ECO:0000256" key="1">
    <source>
        <dbReference type="ARBA" id="ARBA00022679"/>
    </source>
</evidence>
<keyword evidence="7" id="KW-1185">Reference proteome</keyword>
<dbReference type="Pfam" id="PF10250">
    <property type="entry name" value="O-FucT"/>
    <property type="match status" value="1"/>
</dbReference>
<dbReference type="GO" id="GO:0006004">
    <property type="term" value="P:fucose metabolic process"/>
    <property type="evidence" value="ECO:0007669"/>
    <property type="project" value="UniProtKB-KW"/>
</dbReference>
<dbReference type="Proteomes" id="UP001153365">
    <property type="component" value="Unassembled WGS sequence"/>
</dbReference>
<dbReference type="PANTHER" id="PTHR36050">
    <property type="entry name" value="O-FUCOSYLTRANSFERASE 30"/>
    <property type="match status" value="1"/>
</dbReference>
<feature type="compositionally biased region" description="Basic and acidic residues" evidence="4">
    <location>
        <begin position="482"/>
        <end position="493"/>
    </location>
</feature>
<evidence type="ECO:0000256" key="2">
    <source>
        <dbReference type="ARBA" id="ARBA00023253"/>
    </source>
</evidence>
<dbReference type="EMBL" id="CALTRL010004223">
    <property type="protein sequence ID" value="CAH7682674.1"/>
    <property type="molecule type" value="Genomic_DNA"/>
</dbReference>
<feature type="region of interest" description="Disordered" evidence="4">
    <location>
        <begin position="482"/>
        <end position="514"/>
    </location>
</feature>
<gene>
    <name evidence="6" type="ORF">PPACK8108_LOCUS15728</name>
</gene>
<evidence type="ECO:0000256" key="4">
    <source>
        <dbReference type="SAM" id="MobiDB-lite"/>
    </source>
</evidence>
<keyword evidence="5" id="KW-0472">Membrane</keyword>
<sequence>MRTFDDGRRSKPSSSFQRPGKPNHSNQSSRTNVPPSTYQHSKAVIQNYSVVSRRRCLLLGLILLFITILSFSSNVSFTLWRSKTVIYPGEDGHVTTAWWNSEITDSSRLTDESLFLSEEEPDDSTLINGKFKSHETEKISDLYKAFTEEKKHANPQLNSDLSSLIHEVLPSDSSLDPLPTFEPNPMVKYENVTPFNSDLSKLPSDTRFLSYLPHSGFHNQRIELLNAFLLSKLLNRTLFIPEFRLGRAIGWNSFGKLSKTLGREMKNWNYDCMDQNSLDQNRKSSSTECTEYKEWSSVQAQYVLNLKSVVEEQPVVHQQDMRHESLREALKLTSGEWYEVRDITRYSYQIYESRSTESVKGQKYDHRIDLEDLRPYEEVKLLSFGSLFGSDRIIIQSPELQSWKKKLESNQLFNLPILETVSEKVVEMLGGRRNYIGIHLRLRNEIFASKASSTVIKIFREVCKDLLKLQEETIEILIEKQKKREGQRGKEDNTQTQRSESNDEGEVNTSESGAEVEVSLLEVSSITQKVGGERRKVSERLDSDHHHPSNRSKCNRRLYNNPLLQHLNVPIYIASDIIELKSDHRVSILYNTFPCIFTSSDFTKIIESSFGKVVSSNDGLELQPFLLPMLETVIASKGSGFVGTPGSTLSSYAASVLHPFYSQISSEA</sequence>
<evidence type="ECO:0000256" key="5">
    <source>
        <dbReference type="SAM" id="Phobius"/>
    </source>
</evidence>
<dbReference type="PANTHER" id="PTHR36050:SF1">
    <property type="entry name" value="O-FUCOSYLTRANSFERASE 30"/>
    <property type="match status" value="1"/>
</dbReference>
<keyword evidence="5" id="KW-0812">Transmembrane</keyword>
<feature type="region of interest" description="Disordered" evidence="4">
    <location>
        <begin position="529"/>
        <end position="555"/>
    </location>
</feature>
<dbReference type="AlphaFoldDB" id="A0AAV0BC08"/>
<feature type="transmembrane region" description="Helical" evidence="5">
    <location>
        <begin position="56"/>
        <end position="80"/>
    </location>
</feature>
<feature type="compositionally biased region" description="Polar residues" evidence="4">
    <location>
        <begin position="12"/>
        <end position="38"/>
    </location>
</feature>
<feature type="compositionally biased region" description="Basic and acidic residues" evidence="4">
    <location>
        <begin position="531"/>
        <end position="547"/>
    </location>
</feature>
<evidence type="ECO:0000256" key="3">
    <source>
        <dbReference type="ARBA" id="ARBA00023277"/>
    </source>
</evidence>
<protein>
    <submittedName>
        <fullName evidence="6">Expressed protein</fullName>
    </submittedName>
</protein>